<evidence type="ECO:0000313" key="1">
    <source>
        <dbReference type="EMBL" id="MBL7258085.1"/>
    </source>
</evidence>
<protein>
    <recommendedName>
        <fullName evidence="3">Tetratricopeptide repeat protein</fullName>
    </recommendedName>
</protein>
<evidence type="ECO:0000313" key="2">
    <source>
        <dbReference type="Proteomes" id="UP000598996"/>
    </source>
</evidence>
<name>A0ABS1VUG1_9ACTN</name>
<reference evidence="1 2" key="1">
    <citation type="submission" date="2021-01" db="EMBL/GenBank/DDBJ databases">
        <title>Actinoplanes sp. nov. LDG1-01 isolated from lichen.</title>
        <authorList>
            <person name="Saeng-In P."/>
            <person name="Phongsopitanun W."/>
            <person name="Kanchanasin P."/>
            <person name="Yuki M."/>
            <person name="Kudo T."/>
            <person name="Ohkuma M."/>
            <person name="Tanasupawat S."/>
        </authorList>
    </citation>
    <scope>NUCLEOTIDE SEQUENCE [LARGE SCALE GENOMIC DNA]</scope>
    <source>
        <strain evidence="1 2">LDG1-01</strain>
    </source>
</reference>
<dbReference type="RefSeq" id="WP_202994727.1">
    <property type="nucleotide sequence ID" value="NZ_JAENHO010000008.1"/>
</dbReference>
<dbReference type="EMBL" id="JAENHO010000008">
    <property type="protein sequence ID" value="MBL7258085.1"/>
    <property type="molecule type" value="Genomic_DNA"/>
</dbReference>
<comment type="caution">
    <text evidence="1">The sequence shown here is derived from an EMBL/GenBank/DDBJ whole genome shotgun (WGS) entry which is preliminary data.</text>
</comment>
<dbReference type="Proteomes" id="UP000598996">
    <property type="component" value="Unassembled WGS sequence"/>
</dbReference>
<dbReference type="Gene3D" id="1.25.40.10">
    <property type="entry name" value="Tetratricopeptide repeat domain"/>
    <property type="match status" value="1"/>
</dbReference>
<gene>
    <name evidence="1" type="ORF">JKJ07_27640</name>
</gene>
<evidence type="ECO:0008006" key="3">
    <source>
        <dbReference type="Google" id="ProtNLM"/>
    </source>
</evidence>
<dbReference type="InterPro" id="IPR011990">
    <property type="entry name" value="TPR-like_helical_dom_sf"/>
</dbReference>
<keyword evidence="2" id="KW-1185">Reference proteome</keyword>
<sequence length="311" mass="34320">MSDELAREYNHYAEQAAELFLAGRPEQAHQVADRAVAAGQQLHKSTPENRAYANAYADACRNRAEFATVLILGGHEAPRRLAMLGARDAGRALDLYEPGDPRTAAVCLNLAELLTVLGQRDQARVQAETALADYRRRQVDATELARALDRYADVLSAGLPSTPPEAVQARLESVRLARPFTRPGTHLWTDRHNQENPWLSRPTLHRFGVTARRLAADLPRPGAEAARCLFDAAEVELALIDIENLYAPAHPQRLRTAGALLEELAQLLDDRNPDLARRCRTSGLPDDWLPDILALRPEVEAAFPTNGDQIG</sequence>
<dbReference type="SUPFAM" id="SSF48452">
    <property type="entry name" value="TPR-like"/>
    <property type="match status" value="1"/>
</dbReference>
<organism evidence="1 2">
    <name type="scientific">Paractinoplanes lichenicola</name>
    <dbReference type="NCBI Taxonomy" id="2802976"/>
    <lineage>
        <taxon>Bacteria</taxon>
        <taxon>Bacillati</taxon>
        <taxon>Actinomycetota</taxon>
        <taxon>Actinomycetes</taxon>
        <taxon>Micromonosporales</taxon>
        <taxon>Micromonosporaceae</taxon>
        <taxon>Paractinoplanes</taxon>
    </lineage>
</organism>
<proteinExistence type="predicted"/>
<accession>A0ABS1VUG1</accession>